<dbReference type="Pfam" id="PF00708">
    <property type="entry name" value="Acylphosphatase"/>
    <property type="match status" value="1"/>
</dbReference>
<dbReference type="PRINTS" id="PR00112">
    <property type="entry name" value="ACYLPHPHTASE"/>
</dbReference>
<evidence type="ECO:0000256" key="5">
    <source>
        <dbReference type="PROSITE-ProRule" id="PRU00520"/>
    </source>
</evidence>
<sequence>MTTAVEVHITGRVQGVGFRWSTAQQAQQVGVTGWVRNQPDGSVAAWFEGDEDPVDQMVDWCQQGPRWAGVDQVIATHVSAKGYGSFEVR</sequence>
<dbReference type="Proteomes" id="UP001596266">
    <property type="component" value="Unassembled WGS sequence"/>
</dbReference>
<comment type="similarity">
    <text evidence="1 7">Belongs to the acylphosphatase family.</text>
</comment>
<dbReference type="PANTHER" id="PTHR47268">
    <property type="entry name" value="ACYLPHOSPHATASE"/>
    <property type="match status" value="1"/>
</dbReference>
<reference evidence="10" key="1">
    <citation type="journal article" date="2019" name="Int. J. Syst. Evol. Microbiol.">
        <title>The Global Catalogue of Microorganisms (GCM) 10K type strain sequencing project: providing services to taxonomists for standard genome sequencing and annotation.</title>
        <authorList>
            <consortium name="The Broad Institute Genomics Platform"/>
            <consortium name="The Broad Institute Genome Sequencing Center for Infectious Disease"/>
            <person name="Wu L."/>
            <person name="Ma J."/>
        </authorList>
    </citation>
    <scope>NUCLEOTIDE SEQUENCE [LARGE SCALE GENOMIC DNA]</scope>
    <source>
        <strain evidence="10">CGMCC 1.15277</strain>
    </source>
</reference>
<dbReference type="PROSITE" id="PS00151">
    <property type="entry name" value="ACYLPHOSPHATASE_2"/>
    <property type="match status" value="1"/>
</dbReference>
<accession>A0ABW1X3U2</accession>
<evidence type="ECO:0000256" key="7">
    <source>
        <dbReference type="RuleBase" id="RU004168"/>
    </source>
</evidence>
<feature type="active site" evidence="5">
    <location>
        <position position="19"/>
    </location>
</feature>
<proteinExistence type="inferred from homology"/>
<feature type="active site" evidence="5">
    <location>
        <position position="37"/>
    </location>
</feature>
<dbReference type="InterPro" id="IPR020456">
    <property type="entry name" value="Acylphosphatase"/>
</dbReference>
<evidence type="ECO:0000256" key="4">
    <source>
        <dbReference type="ARBA" id="ARBA00047645"/>
    </source>
</evidence>
<feature type="domain" description="Acylphosphatase-like" evidence="8">
    <location>
        <begin position="4"/>
        <end position="89"/>
    </location>
</feature>
<keyword evidence="10" id="KW-1185">Reference proteome</keyword>
<dbReference type="InterPro" id="IPR017968">
    <property type="entry name" value="Acylphosphatase_CS"/>
</dbReference>
<evidence type="ECO:0000256" key="3">
    <source>
        <dbReference type="ARBA" id="ARBA00015991"/>
    </source>
</evidence>
<evidence type="ECO:0000313" key="9">
    <source>
        <dbReference type="EMBL" id="MFC6396536.1"/>
    </source>
</evidence>
<dbReference type="PROSITE" id="PS51160">
    <property type="entry name" value="ACYLPHOSPHATASE_3"/>
    <property type="match status" value="1"/>
</dbReference>
<comment type="catalytic activity">
    <reaction evidence="4 5 6">
        <text>an acyl phosphate + H2O = a carboxylate + phosphate + H(+)</text>
        <dbReference type="Rhea" id="RHEA:14965"/>
        <dbReference type="ChEBI" id="CHEBI:15377"/>
        <dbReference type="ChEBI" id="CHEBI:15378"/>
        <dbReference type="ChEBI" id="CHEBI:29067"/>
        <dbReference type="ChEBI" id="CHEBI:43474"/>
        <dbReference type="ChEBI" id="CHEBI:59918"/>
        <dbReference type="EC" id="3.6.1.7"/>
    </reaction>
</comment>
<dbReference type="PROSITE" id="PS00150">
    <property type="entry name" value="ACYLPHOSPHATASE_1"/>
    <property type="match status" value="1"/>
</dbReference>
<dbReference type="Gene3D" id="3.30.70.100">
    <property type="match status" value="1"/>
</dbReference>
<gene>
    <name evidence="9" type="ORF">ACFP57_05990</name>
</gene>
<dbReference type="InterPro" id="IPR036046">
    <property type="entry name" value="Acylphosphatase-like_dom_sf"/>
</dbReference>
<dbReference type="PANTHER" id="PTHR47268:SF4">
    <property type="entry name" value="ACYLPHOSPHATASE"/>
    <property type="match status" value="1"/>
</dbReference>
<evidence type="ECO:0000256" key="6">
    <source>
        <dbReference type="RuleBase" id="RU000553"/>
    </source>
</evidence>
<dbReference type="RefSeq" id="WP_343885576.1">
    <property type="nucleotide sequence ID" value="NZ_BAAAKI010000008.1"/>
</dbReference>
<organism evidence="9 10">
    <name type="scientific">Luteococcus sanguinis</name>
    <dbReference type="NCBI Taxonomy" id="174038"/>
    <lineage>
        <taxon>Bacteria</taxon>
        <taxon>Bacillati</taxon>
        <taxon>Actinomycetota</taxon>
        <taxon>Actinomycetes</taxon>
        <taxon>Propionibacteriales</taxon>
        <taxon>Propionibacteriaceae</taxon>
        <taxon>Luteococcus</taxon>
    </lineage>
</organism>
<evidence type="ECO:0000256" key="2">
    <source>
        <dbReference type="ARBA" id="ARBA00012150"/>
    </source>
</evidence>
<dbReference type="EMBL" id="JBHSUA010000011">
    <property type="protein sequence ID" value="MFC6396536.1"/>
    <property type="molecule type" value="Genomic_DNA"/>
</dbReference>
<dbReference type="EC" id="3.6.1.7" evidence="2 5"/>
<evidence type="ECO:0000256" key="1">
    <source>
        <dbReference type="ARBA" id="ARBA00005614"/>
    </source>
</evidence>
<evidence type="ECO:0000259" key="8">
    <source>
        <dbReference type="PROSITE" id="PS51160"/>
    </source>
</evidence>
<comment type="caution">
    <text evidence="9">The sequence shown here is derived from an EMBL/GenBank/DDBJ whole genome shotgun (WGS) entry which is preliminary data.</text>
</comment>
<keyword evidence="5 6" id="KW-0378">Hydrolase</keyword>
<protein>
    <recommendedName>
        <fullName evidence="3 5">Acylphosphatase</fullName>
        <ecNumber evidence="2 5">3.6.1.7</ecNumber>
    </recommendedName>
</protein>
<dbReference type="SUPFAM" id="SSF54975">
    <property type="entry name" value="Acylphosphatase/BLUF domain-like"/>
    <property type="match status" value="1"/>
</dbReference>
<name>A0ABW1X3U2_9ACTN</name>
<evidence type="ECO:0000313" key="10">
    <source>
        <dbReference type="Proteomes" id="UP001596266"/>
    </source>
</evidence>
<dbReference type="InterPro" id="IPR001792">
    <property type="entry name" value="Acylphosphatase-like_dom"/>
</dbReference>